<proteinExistence type="predicted"/>
<feature type="chain" id="PRO_5046349760" description="Lipoprotein" evidence="2">
    <location>
        <begin position="26"/>
        <end position="264"/>
    </location>
</feature>
<keyword evidence="4" id="KW-1185">Reference proteome</keyword>
<dbReference type="Proteomes" id="UP001206821">
    <property type="component" value="Unassembled WGS sequence"/>
</dbReference>
<feature type="compositionally biased region" description="Acidic residues" evidence="1">
    <location>
        <begin position="38"/>
        <end position="59"/>
    </location>
</feature>
<dbReference type="EMBL" id="JANIEK010000096">
    <property type="protein sequence ID" value="MCT4796718.1"/>
    <property type="molecule type" value="Genomic_DNA"/>
</dbReference>
<evidence type="ECO:0008006" key="5">
    <source>
        <dbReference type="Google" id="ProtNLM"/>
    </source>
</evidence>
<gene>
    <name evidence="3" type="ORF">NQG31_14305</name>
</gene>
<dbReference type="RefSeq" id="WP_209325642.1">
    <property type="nucleotide sequence ID" value="NZ_JANIEK010000096.1"/>
</dbReference>
<protein>
    <recommendedName>
        <fullName evidence="5">Lipoprotein</fullName>
    </recommendedName>
</protein>
<evidence type="ECO:0000256" key="2">
    <source>
        <dbReference type="SAM" id="SignalP"/>
    </source>
</evidence>
<comment type="caution">
    <text evidence="3">The sequence shown here is derived from an EMBL/GenBank/DDBJ whole genome shotgun (WGS) entry which is preliminary data.</text>
</comment>
<feature type="region of interest" description="Disordered" evidence="1">
    <location>
        <begin position="33"/>
        <end position="59"/>
    </location>
</feature>
<keyword evidence="2" id="KW-0732">Signal</keyword>
<reference evidence="3 4" key="1">
    <citation type="submission" date="2022-07" db="EMBL/GenBank/DDBJ databases">
        <title>Genomic and pangenome structural analysis of the polyextremophile Exiguobacterium.</title>
        <authorList>
            <person name="Shen L."/>
        </authorList>
    </citation>
    <scope>NUCLEOTIDE SEQUENCE [LARGE SCALE GENOMIC DNA]</scope>
    <source>
        <strain evidence="3 4">12_1</strain>
    </source>
</reference>
<accession>A0ABT2L1F2</accession>
<feature type="signal peptide" evidence="2">
    <location>
        <begin position="1"/>
        <end position="25"/>
    </location>
</feature>
<organism evidence="3 4">
    <name type="scientific">Exiguobacterium alkaliphilum</name>
    <dbReference type="NCBI Taxonomy" id="1428684"/>
    <lineage>
        <taxon>Bacteria</taxon>
        <taxon>Bacillati</taxon>
        <taxon>Bacillota</taxon>
        <taxon>Bacilli</taxon>
        <taxon>Bacillales</taxon>
        <taxon>Bacillales Family XII. Incertae Sedis</taxon>
        <taxon>Exiguobacterium</taxon>
    </lineage>
</organism>
<evidence type="ECO:0000313" key="3">
    <source>
        <dbReference type="EMBL" id="MCT4796718.1"/>
    </source>
</evidence>
<name>A0ABT2L1F2_9BACL</name>
<evidence type="ECO:0000256" key="1">
    <source>
        <dbReference type="SAM" id="MobiDB-lite"/>
    </source>
</evidence>
<sequence>MTFFHMTYKRNLITGLFLSSVILLGACGDGTNNSLESSENETQEVENSTEEVTQDETNQDEASTLDILNQLATLSTQTDELYVTDKITIGEQEEVTPGIYDLEIIGGSGNILGERADVSALFINWVGGAENNSGDYPSKIRIILFEGDVLEFMNISKVKFNAVPEKVEPSNELGIGEFIVGRDILPGEYKLSTKVKMNPDYDNLGWGISIYNDENGQSRDQTFTATNNDVVVNLKEGEIVSISYTNTDYGSSSDEARLLFSELN</sequence>
<evidence type="ECO:0000313" key="4">
    <source>
        <dbReference type="Proteomes" id="UP001206821"/>
    </source>
</evidence>